<evidence type="ECO:0000256" key="1">
    <source>
        <dbReference type="ARBA" id="ARBA00001946"/>
    </source>
</evidence>
<dbReference type="Proteomes" id="UP000190198">
    <property type="component" value="Unassembled WGS sequence"/>
</dbReference>
<reference evidence="8 9" key="1">
    <citation type="submission" date="2016-11" db="EMBL/GenBank/DDBJ databases">
        <title>Mixed transmission modes and dynamic genome evolution in an obligate animal-bacterial symbiosis.</title>
        <authorList>
            <person name="Russell S.L."/>
            <person name="Corbett-Detig R.B."/>
            <person name="Cavanaugh C.M."/>
        </authorList>
    </citation>
    <scope>NUCLEOTIDE SEQUENCE [LARGE SCALE GENOMIC DNA]</scope>
    <source>
        <strain evidence="8">Sp-SM6</strain>
    </source>
</reference>
<dbReference type="AlphaFoldDB" id="A0A1T2LCM3"/>
<dbReference type="InterPro" id="IPR011206">
    <property type="entry name" value="Citrate_lyase_beta/mcl1/mcl2"/>
</dbReference>
<dbReference type="GO" id="GO:0003824">
    <property type="term" value="F:catalytic activity"/>
    <property type="evidence" value="ECO:0007669"/>
    <property type="project" value="InterPro"/>
</dbReference>
<dbReference type="InterPro" id="IPR015813">
    <property type="entry name" value="Pyrv/PenolPyrv_kinase-like_dom"/>
</dbReference>
<dbReference type="SUPFAM" id="SSF51621">
    <property type="entry name" value="Phosphoenolpyruvate/pyruvate domain"/>
    <property type="match status" value="1"/>
</dbReference>
<evidence type="ECO:0000259" key="7">
    <source>
        <dbReference type="Pfam" id="PF03328"/>
    </source>
</evidence>
<comment type="caution">
    <text evidence="8">The sequence shown here is derived from an EMBL/GenBank/DDBJ whole genome shotgun (WGS) entry which is preliminary data.</text>
</comment>
<evidence type="ECO:0000256" key="4">
    <source>
        <dbReference type="PIRSR" id="PIRSR015582-1"/>
    </source>
</evidence>
<dbReference type="InterPro" id="IPR040442">
    <property type="entry name" value="Pyrv_kinase-like_dom_sf"/>
</dbReference>
<accession>A0A1T2LCM3</accession>
<evidence type="ECO:0000313" key="8">
    <source>
        <dbReference type="EMBL" id="OOZ42794.1"/>
    </source>
</evidence>
<gene>
    <name evidence="8" type="ORF">BOW52_01565</name>
</gene>
<name>A0A1T2LCM3_9GAMM</name>
<keyword evidence="3 5" id="KW-0460">Magnesium</keyword>
<dbReference type="PANTHER" id="PTHR32308">
    <property type="entry name" value="LYASE BETA SUBUNIT, PUTATIVE (AFU_ORTHOLOGUE AFUA_4G13030)-RELATED"/>
    <property type="match status" value="1"/>
</dbReference>
<dbReference type="Gene3D" id="3.20.20.60">
    <property type="entry name" value="Phosphoenolpyruvate-binding domains"/>
    <property type="match status" value="1"/>
</dbReference>
<feature type="compositionally biased region" description="Polar residues" evidence="6">
    <location>
        <begin position="234"/>
        <end position="250"/>
    </location>
</feature>
<evidence type="ECO:0000256" key="6">
    <source>
        <dbReference type="SAM" id="MobiDB-lite"/>
    </source>
</evidence>
<organism evidence="8 9">
    <name type="scientific">Solemya elarraichensis gill symbiont</name>
    <dbReference type="NCBI Taxonomy" id="1918949"/>
    <lineage>
        <taxon>Bacteria</taxon>
        <taxon>Pseudomonadati</taxon>
        <taxon>Pseudomonadota</taxon>
        <taxon>Gammaproteobacteria</taxon>
        <taxon>sulfur-oxidizing symbionts</taxon>
    </lineage>
</organism>
<evidence type="ECO:0000256" key="2">
    <source>
        <dbReference type="ARBA" id="ARBA00022723"/>
    </source>
</evidence>
<feature type="binding site" evidence="5">
    <location>
        <position position="130"/>
    </location>
    <ligand>
        <name>Mg(2+)</name>
        <dbReference type="ChEBI" id="CHEBI:18420"/>
    </ligand>
</feature>
<feature type="binding site" evidence="4">
    <location>
        <position position="101"/>
    </location>
    <ligand>
        <name>substrate</name>
    </ligand>
</feature>
<feature type="region of interest" description="Disordered" evidence="6">
    <location>
        <begin position="233"/>
        <end position="272"/>
    </location>
</feature>
<dbReference type="PIRSF" id="PIRSF015582">
    <property type="entry name" value="Cit_lyase_B"/>
    <property type="match status" value="1"/>
</dbReference>
<feature type="domain" description="HpcH/HpaI aldolase/citrate lyase" evidence="7">
    <location>
        <begin position="5"/>
        <end position="203"/>
    </location>
</feature>
<dbReference type="PANTHER" id="PTHR32308:SF10">
    <property type="entry name" value="CITRATE LYASE SUBUNIT BETA"/>
    <property type="match status" value="1"/>
</dbReference>
<proteinExistence type="predicted"/>
<feature type="binding site" evidence="4">
    <location>
        <position position="46"/>
    </location>
    <ligand>
        <name>substrate</name>
    </ligand>
</feature>
<feature type="binding site" evidence="5">
    <location>
        <position position="101"/>
    </location>
    <ligand>
        <name>Mg(2+)</name>
        <dbReference type="ChEBI" id="CHEBI:18420"/>
    </ligand>
</feature>
<feature type="compositionally biased region" description="Acidic residues" evidence="6">
    <location>
        <begin position="263"/>
        <end position="272"/>
    </location>
</feature>
<dbReference type="EMBL" id="MPRK01000013">
    <property type="protein sequence ID" value="OOZ42794.1"/>
    <property type="molecule type" value="Genomic_DNA"/>
</dbReference>
<evidence type="ECO:0000313" key="9">
    <source>
        <dbReference type="Proteomes" id="UP000190198"/>
    </source>
</evidence>
<comment type="cofactor">
    <cofactor evidence="1">
        <name>Mg(2+)</name>
        <dbReference type="ChEBI" id="CHEBI:18420"/>
    </cofactor>
</comment>
<dbReference type="GO" id="GO:0006107">
    <property type="term" value="P:oxaloacetate metabolic process"/>
    <property type="evidence" value="ECO:0007669"/>
    <property type="project" value="TreeGrafter"/>
</dbReference>
<dbReference type="RefSeq" id="WP_078476118.1">
    <property type="nucleotide sequence ID" value="NZ_MPRK01000013.1"/>
</dbReference>
<dbReference type="GO" id="GO:0000287">
    <property type="term" value="F:magnesium ion binding"/>
    <property type="evidence" value="ECO:0007669"/>
    <property type="project" value="TreeGrafter"/>
</dbReference>
<keyword evidence="9" id="KW-1185">Reference proteome</keyword>
<protein>
    <recommendedName>
        <fullName evidence="7">HpcH/HpaI aldolase/citrate lyase domain-containing protein</fullName>
    </recommendedName>
</protein>
<keyword evidence="2 5" id="KW-0479">Metal-binding</keyword>
<dbReference type="InterPro" id="IPR005000">
    <property type="entry name" value="Aldolase/citrate-lyase_domain"/>
</dbReference>
<evidence type="ECO:0000256" key="5">
    <source>
        <dbReference type="PIRSR" id="PIRSR015582-2"/>
    </source>
</evidence>
<dbReference type="OrthoDB" id="348111at2"/>
<dbReference type="Pfam" id="PF03328">
    <property type="entry name" value="HpcH_HpaI"/>
    <property type="match status" value="1"/>
</dbReference>
<sequence>MVPYAIIFDLEDSIRDEYKESARELLRSVFTEYSDTCGDLFRCWVRINDRSSEFFSDDLKWLHSFDTRHFGVKIPKCSGREDIIALEHLHSDSTPIIPTIEALKGYENRDIIMESAQQTGIKNIGFGAGDMTLELDIERDYTLPILQHIICELVIASKRHGLDLIDSTSRVLPKSGSGWQALIEEEVAFSCANGFSGKKAIHPEQVPVIERVFSSRHERDVVRAREVMDDIDSQSKTRAIRSSKTGNYVGNPSIKHATRVLETSDDSDDETS</sequence>
<evidence type="ECO:0000256" key="3">
    <source>
        <dbReference type="ARBA" id="ARBA00022842"/>
    </source>
</evidence>